<proteinExistence type="predicted"/>
<keyword evidence="2" id="KW-1185">Reference proteome</keyword>
<dbReference type="AlphaFoldDB" id="A0A0C3J202"/>
<protein>
    <submittedName>
        <fullName evidence="1">Uncharacterized protein</fullName>
    </submittedName>
</protein>
<dbReference type="EMBL" id="KN831978">
    <property type="protein sequence ID" value="KIO03108.1"/>
    <property type="molecule type" value="Genomic_DNA"/>
</dbReference>
<gene>
    <name evidence="1" type="ORF">M404DRAFT_634007</name>
</gene>
<reference evidence="2" key="2">
    <citation type="submission" date="2015-01" db="EMBL/GenBank/DDBJ databases">
        <title>Evolutionary Origins and Diversification of the Mycorrhizal Mutualists.</title>
        <authorList>
            <consortium name="DOE Joint Genome Institute"/>
            <consortium name="Mycorrhizal Genomics Consortium"/>
            <person name="Kohler A."/>
            <person name="Kuo A."/>
            <person name="Nagy L.G."/>
            <person name="Floudas D."/>
            <person name="Copeland A."/>
            <person name="Barry K.W."/>
            <person name="Cichocki N."/>
            <person name="Veneault-Fourrey C."/>
            <person name="LaButti K."/>
            <person name="Lindquist E.A."/>
            <person name="Lipzen A."/>
            <person name="Lundell T."/>
            <person name="Morin E."/>
            <person name="Murat C."/>
            <person name="Riley R."/>
            <person name="Ohm R."/>
            <person name="Sun H."/>
            <person name="Tunlid A."/>
            <person name="Henrissat B."/>
            <person name="Grigoriev I.V."/>
            <person name="Hibbett D.S."/>
            <person name="Martin F."/>
        </authorList>
    </citation>
    <scope>NUCLEOTIDE SEQUENCE [LARGE SCALE GENOMIC DNA]</scope>
    <source>
        <strain evidence="2">Marx 270</strain>
    </source>
</reference>
<organism evidence="1 2">
    <name type="scientific">Pisolithus tinctorius Marx 270</name>
    <dbReference type="NCBI Taxonomy" id="870435"/>
    <lineage>
        <taxon>Eukaryota</taxon>
        <taxon>Fungi</taxon>
        <taxon>Dikarya</taxon>
        <taxon>Basidiomycota</taxon>
        <taxon>Agaricomycotina</taxon>
        <taxon>Agaricomycetes</taxon>
        <taxon>Agaricomycetidae</taxon>
        <taxon>Boletales</taxon>
        <taxon>Sclerodermatineae</taxon>
        <taxon>Pisolithaceae</taxon>
        <taxon>Pisolithus</taxon>
    </lineage>
</organism>
<evidence type="ECO:0000313" key="2">
    <source>
        <dbReference type="Proteomes" id="UP000054217"/>
    </source>
</evidence>
<name>A0A0C3J202_PISTI</name>
<accession>A0A0C3J202</accession>
<reference evidence="1 2" key="1">
    <citation type="submission" date="2014-04" db="EMBL/GenBank/DDBJ databases">
        <authorList>
            <consortium name="DOE Joint Genome Institute"/>
            <person name="Kuo A."/>
            <person name="Kohler A."/>
            <person name="Costa M.D."/>
            <person name="Nagy L.G."/>
            <person name="Floudas D."/>
            <person name="Copeland A."/>
            <person name="Barry K.W."/>
            <person name="Cichocki N."/>
            <person name="Veneault-Fourrey C."/>
            <person name="LaButti K."/>
            <person name="Lindquist E.A."/>
            <person name="Lipzen A."/>
            <person name="Lundell T."/>
            <person name="Morin E."/>
            <person name="Murat C."/>
            <person name="Sun H."/>
            <person name="Tunlid A."/>
            <person name="Henrissat B."/>
            <person name="Grigoriev I.V."/>
            <person name="Hibbett D.S."/>
            <person name="Martin F."/>
            <person name="Nordberg H.P."/>
            <person name="Cantor M.N."/>
            <person name="Hua S.X."/>
        </authorList>
    </citation>
    <scope>NUCLEOTIDE SEQUENCE [LARGE SCALE GENOMIC DNA]</scope>
    <source>
        <strain evidence="1 2">Marx 270</strain>
    </source>
</reference>
<dbReference type="Proteomes" id="UP000054217">
    <property type="component" value="Unassembled WGS sequence"/>
</dbReference>
<sequence length="87" mass="9692">MICQGQEQGFWSHYVQVESLENIPSVEKNINKCSMVTTPSKNIYLVLCSMTKKDCFASDITNTSESIQSFGPTGVSAYRGVPKKYCN</sequence>
<dbReference type="InParanoid" id="A0A0C3J202"/>
<evidence type="ECO:0000313" key="1">
    <source>
        <dbReference type="EMBL" id="KIO03108.1"/>
    </source>
</evidence>
<dbReference type="HOGENOM" id="CLU_2484234_0_0_1"/>